<accession>A0A841FY28</accession>
<keyword evidence="3" id="KW-1185">Reference proteome</keyword>
<reference evidence="2 3" key="1">
    <citation type="submission" date="2020-08" db="EMBL/GenBank/DDBJ databases">
        <title>Genomic Encyclopedia of Type Strains, Phase IV (KMG-IV): sequencing the most valuable type-strain genomes for metagenomic binning, comparative biology and taxonomic classification.</title>
        <authorList>
            <person name="Goeker M."/>
        </authorList>
    </citation>
    <scope>NUCLEOTIDE SEQUENCE [LARGE SCALE GENOMIC DNA]</scope>
    <source>
        <strain evidence="2 3">YIM 65646</strain>
    </source>
</reference>
<evidence type="ECO:0000313" key="3">
    <source>
        <dbReference type="Proteomes" id="UP000548476"/>
    </source>
</evidence>
<name>A0A841FY28_9ACTN</name>
<evidence type="ECO:0000259" key="1">
    <source>
        <dbReference type="Pfam" id="PF13649"/>
    </source>
</evidence>
<evidence type="ECO:0000313" key="2">
    <source>
        <dbReference type="EMBL" id="MBB6039633.1"/>
    </source>
</evidence>
<proteinExistence type="predicted"/>
<comment type="caution">
    <text evidence="2">The sequence shown here is derived from an EMBL/GenBank/DDBJ whole genome shotgun (WGS) entry which is preliminary data.</text>
</comment>
<dbReference type="InterPro" id="IPR041698">
    <property type="entry name" value="Methyltransf_25"/>
</dbReference>
<dbReference type="SUPFAM" id="SSF53335">
    <property type="entry name" value="S-adenosyl-L-methionine-dependent methyltransferases"/>
    <property type="match status" value="1"/>
</dbReference>
<keyword evidence="2" id="KW-0808">Transferase</keyword>
<organism evidence="2 3">
    <name type="scientific">Phytomonospora endophytica</name>
    <dbReference type="NCBI Taxonomy" id="714109"/>
    <lineage>
        <taxon>Bacteria</taxon>
        <taxon>Bacillati</taxon>
        <taxon>Actinomycetota</taxon>
        <taxon>Actinomycetes</taxon>
        <taxon>Micromonosporales</taxon>
        <taxon>Micromonosporaceae</taxon>
        <taxon>Phytomonospora</taxon>
    </lineage>
</organism>
<dbReference type="Pfam" id="PF13649">
    <property type="entry name" value="Methyltransf_25"/>
    <property type="match status" value="1"/>
</dbReference>
<dbReference type="GO" id="GO:0032259">
    <property type="term" value="P:methylation"/>
    <property type="evidence" value="ECO:0007669"/>
    <property type="project" value="UniProtKB-KW"/>
</dbReference>
<gene>
    <name evidence="2" type="ORF">HNR73_007530</name>
</gene>
<dbReference type="GO" id="GO:0008168">
    <property type="term" value="F:methyltransferase activity"/>
    <property type="evidence" value="ECO:0007669"/>
    <property type="project" value="UniProtKB-KW"/>
</dbReference>
<dbReference type="CDD" id="cd02440">
    <property type="entry name" value="AdoMet_MTases"/>
    <property type="match status" value="1"/>
</dbReference>
<dbReference type="AlphaFoldDB" id="A0A841FY28"/>
<dbReference type="EMBL" id="JACHGT010000024">
    <property type="protein sequence ID" value="MBB6039633.1"/>
    <property type="molecule type" value="Genomic_DNA"/>
</dbReference>
<feature type="domain" description="Methyltransferase" evidence="1">
    <location>
        <begin position="37"/>
        <end position="128"/>
    </location>
</feature>
<dbReference type="InterPro" id="IPR029063">
    <property type="entry name" value="SAM-dependent_MTases_sf"/>
</dbReference>
<sequence>MEKRPDWAPFVEHTNHRPARAVHLKALEGFDAPGRALDLGFGAGNESVDLLDRGWDLTAVDSTPKAIDNLRERAEGRPGRLTLIEARLADVPLPTVDYIYAGYSLFFTEPERFDGLWASIRAALAPGGVFAGHLLGDRDTWAELPWISRHTEERARELLDGLDLVWFEVEDADGQALGGPKHWHVHEFIARRPR</sequence>
<protein>
    <submittedName>
        <fullName evidence="2">SAM-dependent methyltransferase</fullName>
    </submittedName>
</protein>
<dbReference type="Proteomes" id="UP000548476">
    <property type="component" value="Unassembled WGS sequence"/>
</dbReference>
<keyword evidence="2" id="KW-0489">Methyltransferase</keyword>
<dbReference type="RefSeq" id="WP_184792722.1">
    <property type="nucleotide sequence ID" value="NZ_BONT01000028.1"/>
</dbReference>
<dbReference type="Gene3D" id="3.40.50.150">
    <property type="entry name" value="Vaccinia Virus protein VP39"/>
    <property type="match status" value="1"/>
</dbReference>